<accession>A0A816WC00</accession>
<evidence type="ECO:0000313" key="1">
    <source>
        <dbReference type="EMBL" id="CAF2123834.1"/>
    </source>
</evidence>
<sequence>MEMASASTHIYDIMFENYAYSSTGELGTKFVSSCVAVIVIFVDNTVLIEHRSDLDLCRYGVVRDEVLNGKQNSSNSSTTNLLYDLVKSVKMFEVTWSLEHKDKSDENELFVDVAVAHHHQQDGFYLFLRQCINMTDTANDEKKTICCGYLSYKLNNINAQNQQALAGAEFYVPINLAHSFRKGKIFSRLVRCPQLKITAKHFSAILIHARIDHTVSPREK</sequence>
<evidence type="ECO:0000313" key="2">
    <source>
        <dbReference type="Proteomes" id="UP000663887"/>
    </source>
</evidence>
<proteinExistence type="predicted"/>
<name>A0A816WC00_9BILA</name>
<organism evidence="1 2">
    <name type="scientific">Rotaria magnacalcarata</name>
    <dbReference type="NCBI Taxonomy" id="392030"/>
    <lineage>
        <taxon>Eukaryota</taxon>
        <taxon>Metazoa</taxon>
        <taxon>Spiralia</taxon>
        <taxon>Gnathifera</taxon>
        <taxon>Rotifera</taxon>
        <taxon>Eurotatoria</taxon>
        <taxon>Bdelloidea</taxon>
        <taxon>Philodinida</taxon>
        <taxon>Philodinidae</taxon>
        <taxon>Rotaria</taxon>
    </lineage>
</organism>
<dbReference type="EMBL" id="CAJNRG010010582">
    <property type="protein sequence ID" value="CAF2123834.1"/>
    <property type="molecule type" value="Genomic_DNA"/>
</dbReference>
<comment type="caution">
    <text evidence="1">The sequence shown here is derived from an EMBL/GenBank/DDBJ whole genome shotgun (WGS) entry which is preliminary data.</text>
</comment>
<reference evidence="1" key="1">
    <citation type="submission" date="2021-02" db="EMBL/GenBank/DDBJ databases">
        <authorList>
            <person name="Nowell W R."/>
        </authorList>
    </citation>
    <scope>NUCLEOTIDE SEQUENCE</scope>
</reference>
<protein>
    <submittedName>
        <fullName evidence="1">Uncharacterized protein</fullName>
    </submittedName>
</protein>
<dbReference type="Proteomes" id="UP000663887">
    <property type="component" value="Unassembled WGS sequence"/>
</dbReference>
<dbReference type="AlphaFoldDB" id="A0A816WC00"/>
<gene>
    <name evidence="1" type="ORF">XDN619_LOCUS23305</name>
</gene>